<dbReference type="KEGG" id="pamo:BAR1_12150"/>
<proteinExistence type="predicted"/>
<evidence type="ECO:0000259" key="2">
    <source>
        <dbReference type="Pfam" id="PF13400"/>
    </source>
</evidence>
<reference evidence="4 5" key="1">
    <citation type="submission" date="2018-09" db="EMBL/GenBank/DDBJ databases">
        <title>Profundibacter amoris BAR1 gen. nov., sp. nov., a new member of the Roseobacter clade isolated at Lokis Castle Vent Field on the Arctic Mid-Oceanic Ridge.</title>
        <authorList>
            <person name="Le Moine Bauer S."/>
            <person name="Sjoeberg A.G."/>
            <person name="L'Haridon S."/>
            <person name="Stokke R."/>
            <person name="Roalkvam I."/>
            <person name="Steen I.H."/>
            <person name="Dahle H."/>
        </authorList>
    </citation>
    <scope>NUCLEOTIDE SEQUENCE [LARGE SCALE GENOMIC DNA]</scope>
    <source>
        <strain evidence="4 5">BAR1</strain>
    </source>
</reference>
<sequence length="421" mass="45520">MTIMGILLFATMAMIAAIAVDVTNLVAAKSQLQITADAAAHAALYYRDTHDATESKVMAVDVATSGMPEGVYGVVLKPEDIKFGRWDYDTQVFMIDDTSRKAVMVKTGRISERSNSVASYLFQLVGKTDWDVVTPAVFATFRPMCFREGFVSDGVVDIQSNNGFENGFCVHSNEYVSLNSNNTFEPGTVVSMPDTDDIDLPRSGYETNDGLRAALRSGVYRLRILNKMDDLFEGLLTGDPEYIPDYITDTTVINIPPPTNSLKSSDLEPGHVYRLNCNQSGKLTLESGETPFSEVVLITSCEVKFSAGAVLEDVIMANTNTSARSFNAPSSLQLGRDDNCAEGGGVELLTYGSMIFAADLKMFGAQLLAQGDVTFAANATGIQGAQIVARGEISGTSNMTMGFCGSGMENNFEAEYFRLAR</sequence>
<evidence type="ECO:0000259" key="3">
    <source>
        <dbReference type="Pfam" id="PF25269"/>
    </source>
</evidence>
<feature type="signal peptide" evidence="1">
    <location>
        <begin position="1"/>
        <end position="19"/>
    </location>
</feature>
<dbReference type="Proteomes" id="UP000261704">
    <property type="component" value="Chromosome"/>
</dbReference>
<dbReference type="AlphaFoldDB" id="A0A347ULT7"/>
<organism evidence="4 5">
    <name type="scientific">Profundibacter amoris</name>
    <dbReference type="NCBI Taxonomy" id="2171755"/>
    <lineage>
        <taxon>Bacteria</taxon>
        <taxon>Pseudomonadati</taxon>
        <taxon>Pseudomonadota</taxon>
        <taxon>Alphaproteobacteria</taxon>
        <taxon>Rhodobacterales</taxon>
        <taxon>Paracoccaceae</taxon>
        <taxon>Profundibacter</taxon>
    </lineage>
</organism>
<evidence type="ECO:0000313" key="5">
    <source>
        <dbReference type="Proteomes" id="UP000261704"/>
    </source>
</evidence>
<name>A0A347ULT7_9RHOB</name>
<evidence type="ECO:0000256" key="1">
    <source>
        <dbReference type="SAM" id="SignalP"/>
    </source>
</evidence>
<feature type="domain" description="DUF7867" evidence="3">
    <location>
        <begin position="149"/>
        <end position="405"/>
    </location>
</feature>
<keyword evidence="5" id="KW-1185">Reference proteome</keyword>
<dbReference type="EMBL" id="CP032125">
    <property type="protein sequence ID" value="AXX99815.1"/>
    <property type="molecule type" value="Genomic_DNA"/>
</dbReference>
<dbReference type="InterPro" id="IPR057189">
    <property type="entry name" value="DUF7867"/>
</dbReference>
<feature type="chain" id="PRO_5016608225" evidence="1">
    <location>
        <begin position="20"/>
        <end position="421"/>
    </location>
</feature>
<dbReference type="Pfam" id="PF13400">
    <property type="entry name" value="Tad"/>
    <property type="match status" value="1"/>
</dbReference>
<gene>
    <name evidence="4" type="ORF">BAR1_12150</name>
</gene>
<evidence type="ECO:0000313" key="4">
    <source>
        <dbReference type="EMBL" id="AXX99815.1"/>
    </source>
</evidence>
<dbReference type="InterPro" id="IPR028087">
    <property type="entry name" value="Tad_N"/>
</dbReference>
<keyword evidence="1" id="KW-0732">Signal</keyword>
<dbReference type="Pfam" id="PF25269">
    <property type="entry name" value="DUF7867"/>
    <property type="match status" value="1"/>
</dbReference>
<accession>A0A347ULT7</accession>
<feature type="domain" description="Putative Flp pilus-assembly TadG-like N-terminal" evidence="2">
    <location>
        <begin position="1"/>
        <end position="43"/>
    </location>
</feature>
<dbReference type="OrthoDB" id="7863619at2"/>
<protein>
    <submittedName>
        <fullName evidence="4">Uncharacterized protein</fullName>
    </submittedName>
</protein>